<dbReference type="PANTHER" id="PTHR47505">
    <property type="entry name" value="DNA UTILIZATION PROTEIN YHGH"/>
    <property type="match status" value="1"/>
</dbReference>
<proteinExistence type="inferred from homology"/>
<keyword evidence="2" id="KW-0808">Transferase</keyword>
<sequence>MSFQPPTDRWLYRFKYHSTPALASHFAVLLAAQIIAYHKQSCTPLPDAVCAVPMSWSRWRQRGFNQAWELATATAKVLGLPVLDRLIRVGGEHQQHQLDWAARQANADQAFAHCGRACGCRHVAIVDDVITTGATLTAAARVLLESGVEQVSGWALAYTPAEYHGEG</sequence>
<dbReference type="AlphaFoldDB" id="A0A432WJC7"/>
<dbReference type="EMBL" id="PIPO01000002">
    <property type="protein sequence ID" value="RUO33910.1"/>
    <property type="molecule type" value="Genomic_DNA"/>
</dbReference>
<comment type="caution">
    <text evidence="2">The sequence shown here is derived from an EMBL/GenBank/DDBJ whole genome shotgun (WGS) entry which is preliminary data.</text>
</comment>
<dbReference type="Gene3D" id="3.40.50.2020">
    <property type="match status" value="1"/>
</dbReference>
<dbReference type="GO" id="GO:0016757">
    <property type="term" value="F:glycosyltransferase activity"/>
    <property type="evidence" value="ECO:0007669"/>
    <property type="project" value="UniProtKB-KW"/>
</dbReference>
<keyword evidence="3" id="KW-1185">Reference proteome</keyword>
<protein>
    <submittedName>
        <fullName evidence="2">Amidophosphoribosyltransferase</fullName>
    </submittedName>
</protein>
<comment type="similarity">
    <text evidence="1">Belongs to the ComF/GntX family.</text>
</comment>
<dbReference type="Proteomes" id="UP000287823">
    <property type="component" value="Unassembled WGS sequence"/>
</dbReference>
<dbReference type="InterPro" id="IPR051910">
    <property type="entry name" value="ComF/GntX_DNA_util-trans"/>
</dbReference>
<keyword evidence="2" id="KW-0328">Glycosyltransferase</keyword>
<name>A0A432WJC7_9GAMM</name>
<evidence type="ECO:0000256" key="1">
    <source>
        <dbReference type="ARBA" id="ARBA00008007"/>
    </source>
</evidence>
<dbReference type="InterPro" id="IPR029057">
    <property type="entry name" value="PRTase-like"/>
</dbReference>
<organism evidence="2 3">
    <name type="scientific">Aliidiomarina soli</name>
    <dbReference type="NCBI Taxonomy" id="1928574"/>
    <lineage>
        <taxon>Bacteria</taxon>
        <taxon>Pseudomonadati</taxon>
        <taxon>Pseudomonadota</taxon>
        <taxon>Gammaproteobacteria</taxon>
        <taxon>Alteromonadales</taxon>
        <taxon>Idiomarinaceae</taxon>
        <taxon>Aliidiomarina</taxon>
    </lineage>
</organism>
<dbReference type="CDD" id="cd06223">
    <property type="entry name" value="PRTases_typeI"/>
    <property type="match status" value="1"/>
</dbReference>
<dbReference type="SUPFAM" id="SSF53271">
    <property type="entry name" value="PRTase-like"/>
    <property type="match status" value="1"/>
</dbReference>
<accession>A0A432WJC7</accession>
<evidence type="ECO:0000313" key="3">
    <source>
        <dbReference type="Proteomes" id="UP000287823"/>
    </source>
</evidence>
<reference evidence="2 3" key="1">
    <citation type="journal article" date="2011" name="Front. Microbiol.">
        <title>Genomic signatures of strain selection and enhancement in Bacillus atrophaeus var. globigii, a historical biowarfare simulant.</title>
        <authorList>
            <person name="Gibbons H.S."/>
            <person name="Broomall S.M."/>
            <person name="McNew L.A."/>
            <person name="Daligault H."/>
            <person name="Chapman C."/>
            <person name="Bruce D."/>
            <person name="Karavis M."/>
            <person name="Krepps M."/>
            <person name="McGregor P.A."/>
            <person name="Hong C."/>
            <person name="Park K.H."/>
            <person name="Akmal A."/>
            <person name="Feldman A."/>
            <person name="Lin J.S."/>
            <person name="Chang W.E."/>
            <person name="Higgs B.W."/>
            <person name="Demirev P."/>
            <person name="Lindquist J."/>
            <person name="Liem A."/>
            <person name="Fochler E."/>
            <person name="Read T.D."/>
            <person name="Tapia R."/>
            <person name="Johnson S."/>
            <person name="Bishop-Lilly K.A."/>
            <person name="Detter C."/>
            <person name="Han C."/>
            <person name="Sozhamannan S."/>
            <person name="Rosenzweig C.N."/>
            <person name="Skowronski E.W."/>
        </authorList>
    </citation>
    <scope>NUCLEOTIDE SEQUENCE [LARGE SCALE GENOMIC DNA]</scope>
    <source>
        <strain evidence="2 3">Y4G10-17</strain>
    </source>
</reference>
<gene>
    <name evidence="2" type="ORF">CWE14_05500</name>
</gene>
<evidence type="ECO:0000313" key="2">
    <source>
        <dbReference type="EMBL" id="RUO33910.1"/>
    </source>
</evidence>
<dbReference type="InterPro" id="IPR000836">
    <property type="entry name" value="PRTase_dom"/>
</dbReference>
<dbReference type="PANTHER" id="PTHR47505:SF1">
    <property type="entry name" value="DNA UTILIZATION PROTEIN YHGH"/>
    <property type="match status" value="1"/>
</dbReference>